<dbReference type="AlphaFoldDB" id="A0A9P6JPT1"/>
<comment type="caution">
    <text evidence="6">The sequence shown here is derived from an EMBL/GenBank/DDBJ whole genome shotgun (WGS) entry which is preliminary data.</text>
</comment>
<dbReference type="PANTHER" id="PTHR23236">
    <property type="entry name" value="EUKARYOTIC TRANSLATION INITIATION FACTOR 4B/4H"/>
    <property type="match status" value="1"/>
</dbReference>
<dbReference type="GO" id="GO:0003723">
    <property type="term" value="F:RNA binding"/>
    <property type="evidence" value="ECO:0007669"/>
    <property type="project" value="UniProtKB-UniRule"/>
</dbReference>
<dbReference type="Gene3D" id="3.30.70.330">
    <property type="match status" value="2"/>
</dbReference>
<dbReference type="PROSITE" id="PS50102">
    <property type="entry name" value="RRM"/>
    <property type="match status" value="2"/>
</dbReference>
<keyword evidence="7" id="KW-1185">Reference proteome</keyword>
<evidence type="ECO:0000256" key="1">
    <source>
        <dbReference type="ARBA" id="ARBA00022737"/>
    </source>
</evidence>
<evidence type="ECO:0000313" key="6">
    <source>
        <dbReference type="EMBL" id="KAF9528842.1"/>
    </source>
</evidence>
<dbReference type="CDD" id="cd00590">
    <property type="entry name" value="RRM_SF"/>
    <property type="match status" value="1"/>
</dbReference>
<dbReference type="InterPro" id="IPR012677">
    <property type="entry name" value="Nucleotide-bd_a/b_plait_sf"/>
</dbReference>
<evidence type="ECO:0000259" key="5">
    <source>
        <dbReference type="PROSITE" id="PS50102"/>
    </source>
</evidence>
<dbReference type="Pfam" id="PF00076">
    <property type="entry name" value="RRM_1"/>
    <property type="match status" value="2"/>
</dbReference>
<feature type="region of interest" description="Disordered" evidence="4">
    <location>
        <begin position="242"/>
        <end position="322"/>
    </location>
</feature>
<dbReference type="InterPro" id="IPR035979">
    <property type="entry name" value="RBD_domain_sf"/>
</dbReference>
<dbReference type="InterPro" id="IPR000504">
    <property type="entry name" value="RRM_dom"/>
</dbReference>
<dbReference type="SMART" id="SM00360">
    <property type="entry name" value="RRM"/>
    <property type="match status" value="2"/>
</dbReference>
<keyword evidence="1" id="KW-0677">Repeat</keyword>
<organism evidence="6 7">
    <name type="scientific">Crepidotus variabilis</name>
    <dbReference type="NCBI Taxonomy" id="179855"/>
    <lineage>
        <taxon>Eukaryota</taxon>
        <taxon>Fungi</taxon>
        <taxon>Dikarya</taxon>
        <taxon>Basidiomycota</taxon>
        <taxon>Agaricomycotina</taxon>
        <taxon>Agaricomycetes</taxon>
        <taxon>Agaricomycetidae</taxon>
        <taxon>Agaricales</taxon>
        <taxon>Agaricineae</taxon>
        <taxon>Crepidotaceae</taxon>
        <taxon>Crepidotus</taxon>
    </lineage>
</organism>
<gene>
    <name evidence="6" type="ORF">CPB83DRAFT_853827</name>
</gene>
<name>A0A9P6JPT1_9AGAR</name>
<feature type="domain" description="RRM" evidence="5">
    <location>
        <begin position="84"/>
        <end position="163"/>
    </location>
</feature>
<dbReference type="OrthoDB" id="439808at2759"/>
<feature type="compositionally biased region" description="Basic and acidic residues" evidence="4">
    <location>
        <begin position="253"/>
        <end position="322"/>
    </location>
</feature>
<keyword evidence="2 3" id="KW-0694">RNA-binding</keyword>
<accession>A0A9P6JPT1</accession>
<feature type="domain" description="RRM" evidence="5">
    <location>
        <begin position="173"/>
        <end position="250"/>
    </location>
</feature>
<evidence type="ECO:0000256" key="4">
    <source>
        <dbReference type="SAM" id="MobiDB-lite"/>
    </source>
</evidence>
<evidence type="ECO:0000256" key="3">
    <source>
        <dbReference type="PROSITE-ProRule" id="PRU00176"/>
    </source>
</evidence>
<evidence type="ECO:0000256" key="2">
    <source>
        <dbReference type="ARBA" id="ARBA00022884"/>
    </source>
</evidence>
<sequence>MIGSLALRSSNALRVSRSVTGQIANVSARSLSSFAVSRTGLSANFARTSVSPSFNVLGMSLARSLSQTAPLNVGFQSQGNPPNSSIFVGNLPWSATQEELQELFAEFGEVQRIRIHTQSDGRPRGFAHVEFASKDAAVACFTSAAEEALFFGGRDLVIDYAKGDKVSVTPPNNRLYFTGMQAGESGLRQILGKHVDEVVTIYFLKDGHTGEPTETGFVEFKDIPTATEALEHLNAVPDAGERFNAAYARPQKARTDRNDRPRNPRMFDNKEGYSGRGFRSEGGNRERGGYGRQEGGNRERGGYGRQDGGRSEGRSYGRGGDQ</sequence>
<proteinExistence type="predicted"/>
<dbReference type="PANTHER" id="PTHR23236:SF119">
    <property type="entry name" value="NUCLEAR RNA-BINDING PROTEIN SART-3"/>
    <property type="match status" value="1"/>
</dbReference>
<evidence type="ECO:0000313" key="7">
    <source>
        <dbReference type="Proteomes" id="UP000807306"/>
    </source>
</evidence>
<dbReference type="EMBL" id="MU157850">
    <property type="protein sequence ID" value="KAF9528842.1"/>
    <property type="molecule type" value="Genomic_DNA"/>
</dbReference>
<dbReference type="Proteomes" id="UP000807306">
    <property type="component" value="Unassembled WGS sequence"/>
</dbReference>
<dbReference type="SUPFAM" id="SSF54928">
    <property type="entry name" value="RNA-binding domain, RBD"/>
    <property type="match status" value="1"/>
</dbReference>
<reference evidence="6" key="1">
    <citation type="submission" date="2020-11" db="EMBL/GenBank/DDBJ databases">
        <authorList>
            <consortium name="DOE Joint Genome Institute"/>
            <person name="Ahrendt S."/>
            <person name="Riley R."/>
            <person name="Andreopoulos W."/>
            <person name="Labutti K."/>
            <person name="Pangilinan J."/>
            <person name="Ruiz-Duenas F.J."/>
            <person name="Barrasa J.M."/>
            <person name="Sanchez-Garcia M."/>
            <person name="Camarero S."/>
            <person name="Miyauchi S."/>
            <person name="Serrano A."/>
            <person name="Linde D."/>
            <person name="Babiker R."/>
            <person name="Drula E."/>
            <person name="Ayuso-Fernandez I."/>
            <person name="Pacheco R."/>
            <person name="Padilla G."/>
            <person name="Ferreira P."/>
            <person name="Barriuso J."/>
            <person name="Kellner H."/>
            <person name="Castanera R."/>
            <person name="Alfaro M."/>
            <person name="Ramirez L."/>
            <person name="Pisabarro A.G."/>
            <person name="Kuo A."/>
            <person name="Tritt A."/>
            <person name="Lipzen A."/>
            <person name="He G."/>
            <person name="Yan M."/>
            <person name="Ng V."/>
            <person name="Cullen D."/>
            <person name="Martin F."/>
            <person name="Rosso M.-N."/>
            <person name="Henrissat B."/>
            <person name="Hibbett D."/>
            <person name="Martinez A.T."/>
            <person name="Grigoriev I.V."/>
        </authorList>
    </citation>
    <scope>NUCLEOTIDE SEQUENCE</scope>
    <source>
        <strain evidence="6">CBS 506.95</strain>
    </source>
</reference>
<protein>
    <recommendedName>
        <fullName evidence="5">RRM domain-containing protein</fullName>
    </recommendedName>
</protein>